<evidence type="ECO:0008006" key="4">
    <source>
        <dbReference type="Google" id="ProtNLM"/>
    </source>
</evidence>
<reference evidence="3" key="1">
    <citation type="journal article" date="2019" name="Int. J. Syst. Evol. Microbiol.">
        <title>The Global Catalogue of Microorganisms (GCM) 10K type strain sequencing project: providing services to taxonomists for standard genome sequencing and annotation.</title>
        <authorList>
            <consortium name="The Broad Institute Genomics Platform"/>
            <consortium name="The Broad Institute Genome Sequencing Center for Infectious Disease"/>
            <person name="Wu L."/>
            <person name="Ma J."/>
        </authorList>
    </citation>
    <scope>NUCLEOTIDE SEQUENCE [LARGE SCALE GENOMIC DNA]</scope>
    <source>
        <strain evidence="3">CGMCC 4.7093</strain>
    </source>
</reference>
<feature type="region of interest" description="Disordered" evidence="1">
    <location>
        <begin position="268"/>
        <end position="303"/>
    </location>
</feature>
<comment type="caution">
    <text evidence="2">The sequence shown here is derived from an EMBL/GenBank/DDBJ whole genome shotgun (WGS) entry which is preliminary data.</text>
</comment>
<name>A0ABV9YGN2_9PSEU</name>
<keyword evidence="3" id="KW-1185">Reference proteome</keyword>
<evidence type="ECO:0000313" key="2">
    <source>
        <dbReference type="EMBL" id="MFC5060947.1"/>
    </source>
</evidence>
<evidence type="ECO:0000313" key="3">
    <source>
        <dbReference type="Proteomes" id="UP001595947"/>
    </source>
</evidence>
<evidence type="ECO:0000256" key="1">
    <source>
        <dbReference type="SAM" id="MobiDB-lite"/>
    </source>
</evidence>
<accession>A0ABV9YGN2</accession>
<gene>
    <name evidence="2" type="ORF">ACFPBZ_01920</name>
</gene>
<proteinExistence type="predicted"/>
<dbReference type="RefSeq" id="WP_378034304.1">
    <property type="nucleotide sequence ID" value="NZ_JBHSIV010000002.1"/>
</dbReference>
<organism evidence="2 3">
    <name type="scientific">Actinomycetospora atypica</name>
    <dbReference type="NCBI Taxonomy" id="1290095"/>
    <lineage>
        <taxon>Bacteria</taxon>
        <taxon>Bacillati</taxon>
        <taxon>Actinomycetota</taxon>
        <taxon>Actinomycetes</taxon>
        <taxon>Pseudonocardiales</taxon>
        <taxon>Pseudonocardiaceae</taxon>
        <taxon>Actinomycetospora</taxon>
    </lineage>
</organism>
<dbReference type="Proteomes" id="UP001595947">
    <property type="component" value="Unassembled WGS sequence"/>
</dbReference>
<protein>
    <recommendedName>
        <fullName evidence="4">Transcriptional regulator, AbiEi antitoxin, Type IV TA system</fullName>
    </recommendedName>
</protein>
<sequence length="303" mass="32542">MDLRQPFRHTDLVRSGALTRHHLVDGRFHRLFPGVSVDRDVVVTMAVRAAGAVLLHPDAVVMGHAAAGLWDAEADPDDVTVDLAVGAGGRRTSPGLRLHRVDLPDEEVAPRRSGVRCTTPARTAFDLARWLPRGEAVVAIDALAARTGLPLDDVRAIVAAHPGQRDVLAVEPVLVQVDPRSRGAAQSRRRVRLLARGVPVPRVDQRLLDADGARVADLPLAWPEARTGLTAQPGTARRAREIGWQLLETGVTAPVDGVVTWLRRSLERWDPPPRAGSPTAPRLPPAPEGDGTCDGGLSRLVEA</sequence>
<dbReference type="EMBL" id="JBHSIV010000002">
    <property type="protein sequence ID" value="MFC5060947.1"/>
    <property type="molecule type" value="Genomic_DNA"/>
</dbReference>